<organism evidence="4 5">
    <name type="scientific">Neobacillus massiliamazoniensis</name>
    <dbReference type="NCBI Taxonomy" id="1499688"/>
    <lineage>
        <taxon>Bacteria</taxon>
        <taxon>Bacillati</taxon>
        <taxon>Bacillota</taxon>
        <taxon>Bacilli</taxon>
        <taxon>Bacillales</taxon>
        <taxon>Bacillaceae</taxon>
        <taxon>Neobacillus</taxon>
    </lineage>
</organism>
<dbReference type="STRING" id="1499688.BN000_02951"/>
<dbReference type="InterPro" id="IPR044068">
    <property type="entry name" value="CB"/>
</dbReference>
<evidence type="ECO:0000313" key="5">
    <source>
        <dbReference type="Proteomes" id="UP000199087"/>
    </source>
</evidence>
<dbReference type="InterPro" id="IPR010998">
    <property type="entry name" value="Integrase_recombinase_N"/>
</dbReference>
<dbReference type="EMBL" id="CVRB01000003">
    <property type="protein sequence ID" value="CRK82996.1"/>
    <property type="molecule type" value="Genomic_DNA"/>
</dbReference>
<proteinExistence type="predicted"/>
<feature type="domain" description="Core-binding (CB)" evidence="3">
    <location>
        <begin position="25"/>
        <end position="64"/>
    </location>
</feature>
<keyword evidence="5" id="KW-1185">Reference proteome</keyword>
<evidence type="ECO:0000313" key="4">
    <source>
        <dbReference type="EMBL" id="CRK82996.1"/>
    </source>
</evidence>
<name>A0A0U1NYC8_9BACI</name>
<dbReference type="GO" id="GO:0003677">
    <property type="term" value="F:DNA binding"/>
    <property type="evidence" value="ECO:0007669"/>
    <property type="project" value="UniProtKB-UniRule"/>
</dbReference>
<evidence type="ECO:0000256" key="1">
    <source>
        <dbReference type="ARBA" id="ARBA00023125"/>
    </source>
</evidence>
<sequence>MARRSNILDEEELAIISKKTKVYVETFEDAINLFLKDFEIRNLRPHTLKFYRSEINTFLSYLKE</sequence>
<dbReference type="PROSITE" id="PS51900">
    <property type="entry name" value="CB"/>
    <property type="match status" value="1"/>
</dbReference>
<gene>
    <name evidence="4" type="primary">codV_3</name>
    <name evidence="4" type="ORF">BN000_02951</name>
</gene>
<reference evidence="5" key="1">
    <citation type="submission" date="2015-05" db="EMBL/GenBank/DDBJ databases">
        <authorList>
            <person name="Urmite Genomes"/>
        </authorList>
    </citation>
    <scope>NUCLEOTIDE SEQUENCE [LARGE SCALE GENOMIC DNA]</scope>
    <source>
        <strain evidence="5">LF1</strain>
    </source>
</reference>
<dbReference type="Gene3D" id="1.10.150.130">
    <property type="match status" value="1"/>
</dbReference>
<keyword evidence="1 2" id="KW-0238">DNA-binding</keyword>
<protein>
    <submittedName>
        <fullName evidence="4">Site-specific integrase/recombinase</fullName>
    </submittedName>
</protein>
<evidence type="ECO:0000259" key="3">
    <source>
        <dbReference type="PROSITE" id="PS51900"/>
    </source>
</evidence>
<evidence type="ECO:0000256" key="2">
    <source>
        <dbReference type="PROSITE-ProRule" id="PRU01248"/>
    </source>
</evidence>
<accession>A0A0U1NYC8</accession>
<dbReference type="Proteomes" id="UP000199087">
    <property type="component" value="Unassembled WGS sequence"/>
</dbReference>
<dbReference type="AlphaFoldDB" id="A0A0U1NYC8"/>